<reference evidence="1" key="4">
    <citation type="submission" date="2019-03" db="UniProtKB">
        <authorList>
            <consortium name="EnsemblPlants"/>
        </authorList>
    </citation>
    <scope>IDENTIFICATION</scope>
</reference>
<accession>A0A453ELQ5</accession>
<organism evidence="1 2">
    <name type="scientific">Aegilops tauschii subsp. strangulata</name>
    <name type="common">Goatgrass</name>
    <dbReference type="NCBI Taxonomy" id="200361"/>
    <lineage>
        <taxon>Eukaryota</taxon>
        <taxon>Viridiplantae</taxon>
        <taxon>Streptophyta</taxon>
        <taxon>Embryophyta</taxon>
        <taxon>Tracheophyta</taxon>
        <taxon>Spermatophyta</taxon>
        <taxon>Magnoliopsida</taxon>
        <taxon>Liliopsida</taxon>
        <taxon>Poales</taxon>
        <taxon>Poaceae</taxon>
        <taxon>BOP clade</taxon>
        <taxon>Pooideae</taxon>
        <taxon>Triticodae</taxon>
        <taxon>Triticeae</taxon>
        <taxon>Triticinae</taxon>
        <taxon>Aegilops</taxon>
    </lineage>
</organism>
<reference evidence="1" key="3">
    <citation type="journal article" date="2017" name="Nature">
        <title>Genome sequence of the progenitor of the wheat D genome Aegilops tauschii.</title>
        <authorList>
            <person name="Luo M.C."/>
            <person name="Gu Y.Q."/>
            <person name="Puiu D."/>
            <person name="Wang H."/>
            <person name="Twardziok S.O."/>
            <person name="Deal K.R."/>
            <person name="Huo N."/>
            <person name="Zhu T."/>
            <person name="Wang L."/>
            <person name="Wang Y."/>
            <person name="McGuire P.E."/>
            <person name="Liu S."/>
            <person name="Long H."/>
            <person name="Ramasamy R.K."/>
            <person name="Rodriguez J.C."/>
            <person name="Van S.L."/>
            <person name="Yuan L."/>
            <person name="Wang Z."/>
            <person name="Xia Z."/>
            <person name="Xiao L."/>
            <person name="Anderson O.D."/>
            <person name="Ouyang S."/>
            <person name="Liang Y."/>
            <person name="Zimin A.V."/>
            <person name="Pertea G."/>
            <person name="Qi P."/>
            <person name="Bennetzen J.L."/>
            <person name="Dai X."/>
            <person name="Dawson M.W."/>
            <person name="Muller H.G."/>
            <person name="Kugler K."/>
            <person name="Rivarola-Duarte L."/>
            <person name="Spannagl M."/>
            <person name="Mayer K.F.X."/>
            <person name="Lu F.H."/>
            <person name="Bevan M.W."/>
            <person name="Leroy P."/>
            <person name="Li P."/>
            <person name="You F.M."/>
            <person name="Sun Q."/>
            <person name="Liu Z."/>
            <person name="Lyons E."/>
            <person name="Wicker T."/>
            <person name="Salzberg S.L."/>
            <person name="Devos K.M."/>
            <person name="Dvorak J."/>
        </authorList>
    </citation>
    <scope>NUCLEOTIDE SEQUENCE [LARGE SCALE GENOMIC DNA]</scope>
    <source>
        <strain evidence="1">cv. AL8/78</strain>
    </source>
</reference>
<reference evidence="2" key="2">
    <citation type="journal article" date="2017" name="Nat. Plants">
        <title>The Aegilops tauschii genome reveals multiple impacts of transposons.</title>
        <authorList>
            <person name="Zhao G."/>
            <person name="Zou C."/>
            <person name="Li K."/>
            <person name="Wang K."/>
            <person name="Li T."/>
            <person name="Gao L."/>
            <person name="Zhang X."/>
            <person name="Wang H."/>
            <person name="Yang Z."/>
            <person name="Liu X."/>
            <person name="Jiang W."/>
            <person name="Mao L."/>
            <person name="Kong X."/>
            <person name="Jiao Y."/>
            <person name="Jia J."/>
        </authorList>
    </citation>
    <scope>NUCLEOTIDE SEQUENCE [LARGE SCALE GENOMIC DNA]</scope>
    <source>
        <strain evidence="2">cv. AL8/78</strain>
    </source>
</reference>
<dbReference type="Gramene" id="AET3Gv20393800.5">
    <property type="protein sequence ID" value="AET3Gv20393800.5"/>
    <property type="gene ID" value="AET3Gv20393800"/>
</dbReference>
<evidence type="ECO:0000313" key="2">
    <source>
        <dbReference type="Proteomes" id="UP000015105"/>
    </source>
</evidence>
<protein>
    <submittedName>
        <fullName evidence="1">Uncharacterized protein</fullName>
    </submittedName>
</protein>
<name>A0A453ELQ5_AEGTS</name>
<evidence type="ECO:0000313" key="1">
    <source>
        <dbReference type="EnsemblPlants" id="AET3Gv20393800.5"/>
    </source>
</evidence>
<dbReference type="EnsemblPlants" id="AET3Gv20393800.5">
    <property type="protein sequence ID" value="AET3Gv20393800.5"/>
    <property type="gene ID" value="AET3Gv20393800"/>
</dbReference>
<dbReference type="AlphaFoldDB" id="A0A453ELQ5"/>
<keyword evidence="2" id="KW-1185">Reference proteome</keyword>
<dbReference type="Proteomes" id="UP000015105">
    <property type="component" value="Chromosome 3D"/>
</dbReference>
<reference evidence="1" key="5">
    <citation type="journal article" date="2021" name="G3 (Bethesda)">
        <title>Aegilops tauschii genome assembly Aet v5.0 features greater sequence contiguity and improved annotation.</title>
        <authorList>
            <person name="Wang L."/>
            <person name="Zhu T."/>
            <person name="Rodriguez J.C."/>
            <person name="Deal K.R."/>
            <person name="Dubcovsky J."/>
            <person name="McGuire P.E."/>
            <person name="Lux T."/>
            <person name="Spannagl M."/>
            <person name="Mayer K.F.X."/>
            <person name="Baldrich P."/>
            <person name="Meyers B.C."/>
            <person name="Huo N."/>
            <person name="Gu Y.Q."/>
            <person name="Zhou H."/>
            <person name="Devos K.M."/>
            <person name="Bennetzen J.L."/>
            <person name="Unver T."/>
            <person name="Budak H."/>
            <person name="Gulick P.J."/>
            <person name="Galiba G."/>
            <person name="Kalapos B."/>
            <person name="Nelson D.R."/>
            <person name="Li P."/>
            <person name="You F.M."/>
            <person name="Luo M.C."/>
            <person name="Dvorak J."/>
        </authorList>
    </citation>
    <scope>NUCLEOTIDE SEQUENCE [LARGE SCALE GENOMIC DNA]</scope>
    <source>
        <strain evidence="1">cv. AL8/78</strain>
    </source>
</reference>
<dbReference type="PANTHER" id="PTHR36774">
    <property type="entry name" value="INSULIN-INDUCED PROTEIN"/>
    <property type="match status" value="1"/>
</dbReference>
<reference evidence="2" key="1">
    <citation type="journal article" date="2014" name="Science">
        <title>Ancient hybridizations among the ancestral genomes of bread wheat.</title>
        <authorList>
            <consortium name="International Wheat Genome Sequencing Consortium,"/>
            <person name="Marcussen T."/>
            <person name="Sandve S.R."/>
            <person name="Heier L."/>
            <person name="Spannagl M."/>
            <person name="Pfeifer M."/>
            <person name="Jakobsen K.S."/>
            <person name="Wulff B.B."/>
            <person name="Steuernagel B."/>
            <person name="Mayer K.F."/>
            <person name="Olsen O.A."/>
        </authorList>
    </citation>
    <scope>NUCLEOTIDE SEQUENCE [LARGE SCALE GENOMIC DNA]</scope>
    <source>
        <strain evidence="2">cv. AL8/78</strain>
    </source>
</reference>
<proteinExistence type="predicted"/>
<sequence>GDVQSGGAEQRGGVRAVRRGGVRVALPRQLLARLRPGLPRRRRLPSRRGPARQPANIDRCCCCRLLECWSYPNADVQLFGTGLMSWTTTCYFVYTPFLANLARLLKSRLADDNTEGKEE</sequence>
<dbReference type="PANTHER" id="PTHR36774:SF1">
    <property type="entry name" value="INSULIN-INDUCED PROTEIN"/>
    <property type="match status" value="1"/>
</dbReference>